<dbReference type="Gene3D" id="1.10.220.80">
    <property type="entry name" value="BH2638-like"/>
    <property type="match status" value="1"/>
</dbReference>
<protein>
    <recommendedName>
        <fullName evidence="1">UPF0223 protein ACFQ4A_00760</fullName>
    </recommendedName>
</protein>
<dbReference type="InterPro" id="IPR023324">
    <property type="entry name" value="BH2638-like_sf"/>
</dbReference>
<dbReference type="EMBL" id="JBHTNH010000002">
    <property type="protein sequence ID" value="MFD1360202.1"/>
    <property type="molecule type" value="Genomic_DNA"/>
</dbReference>
<evidence type="ECO:0000313" key="3">
    <source>
        <dbReference type="Proteomes" id="UP001597178"/>
    </source>
</evidence>
<sequence>MNYHYPLDDAWSKQEVINVVNFFSCVERAYETKVNRDDVLAAYRKFKQVVPGKSEEKTYFREFERASGYASFPVVRKARNSESTSITMK</sequence>
<evidence type="ECO:0000256" key="1">
    <source>
        <dbReference type="HAMAP-Rule" id="MF_01041"/>
    </source>
</evidence>
<comment type="caution">
    <text evidence="2">The sequence shown here is derived from an EMBL/GenBank/DDBJ whole genome shotgun (WGS) entry which is preliminary data.</text>
</comment>
<dbReference type="PIRSF" id="PIRSF037260">
    <property type="entry name" value="UPF0223"/>
    <property type="match status" value="1"/>
</dbReference>
<reference evidence="3" key="1">
    <citation type="journal article" date="2019" name="Int. J. Syst. Evol. Microbiol.">
        <title>The Global Catalogue of Microorganisms (GCM) 10K type strain sequencing project: providing services to taxonomists for standard genome sequencing and annotation.</title>
        <authorList>
            <consortium name="The Broad Institute Genomics Platform"/>
            <consortium name="The Broad Institute Genome Sequencing Center for Infectious Disease"/>
            <person name="Wu L."/>
            <person name="Ma J."/>
        </authorList>
    </citation>
    <scope>NUCLEOTIDE SEQUENCE [LARGE SCALE GENOMIC DNA]</scope>
    <source>
        <strain evidence="3">CCUG 54822</strain>
    </source>
</reference>
<dbReference type="NCBIfam" id="NF003353">
    <property type="entry name" value="PRK04387.1"/>
    <property type="match status" value="1"/>
</dbReference>
<dbReference type="SUPFAM" id="SSF158504">
    <property type="entry name" value="BH2638-like"/>
    <property type="match status" value="1"/>
</dbReference>
<dbReference type="RefSeq" id="WP_382396922.1">
    <property type="nucleotide sequence ID" value="NZ_JBHTNH010000002.1"/>
</dbReference>
<dbReference type="HAMAP" id="MF_01041">
    <property type="entry name" value="UPF0223"/>
    <property type="match status" value="1"/>
</dbReference>
<accession>A0ABW3ZPC7</accession>
<keyword evidence="3" id="KW-1185">Reference proteome</keyword>
<comment type="similarity">
    <text evidence="1">Belongs to the UPF0223 family.</text>
</comment>
<dbReference type="Pfam" id="PF05256">
    <property type="entry name" value="UPF0223"/>
    <property type="match status" value="1"/>
</dbReference>
<name>A0ABW3ZPC7_9BACI</name>
<dbReference type="Proteomes" id="UP001597178">
    <property type="component" value="Unassembled WGS sequence"/>
</dbReference>
<evidence type="ECO:0000313" key="2">
    <source>
        <dbReference type="EMBL" id="MFD1360202.1"/>
    </source>
</evidence>
<gene>
    <name evidence="2" type="ORF">ACFQ4A_00760</name>
</gene>
<dbReference type="InterPro" id="IPR007920">
    <property type="entry name" value="UPF0223"/>
</dbReference>
<proteinExistence type="inferred from homology"/>
<organism evidence="2 3">
    <name type="scientific">Lentibacillus salinarum</name>
    <dbReference type="NCBI Taxonomy" id="446820"/>
    <lineage>
        <taxon>Bacteria</taxon>
        <taxon>Bacillati</taxon>
        <taxon>Bacillota</taxon>
        <taxon>Bacilli</taxon>
        <taxon>Bacillales</taxon>
        <taxon>Bacillaceae</taxon>
        <taxon>Lentibacillus</taxon>
    </lineage>
</organism>